<dbReference type="Proteomes" id="UP000663824">
    <property type="component" value="Unassembled WGS sequence"/>
</dbReference>
<dbReference type="InterPro" id="IPR000868">
    <property type="entry name" value="Isochorismatase-like_dom"/>
</dbReference>
<evidence type="ECO:0000313" key="14">
    <source>
        <dbReference type="Proteomes" id="UP000663855"/>
    </source>
</evidence>
<gene>
    <name evidence="11" type="ORF">BYL167_LOCUS9885</name>
    <name evidence="4" type="ORF">CJN711_LOCUS18416</name>
    <name evidence="9" type="ORF">GIL414_LOCUS2577</name>
    <name evidence="5" type="ORF">KQP761_LOCUS13291</name>
    <name evidence="7" type="ORF">MBJ925_LOCUS19106</name>
    <name evidence="12" type="ORF">OVN521_LOCUS20254</name>
    <name evidence="10" type="ORF">SMN809_LOCUS6221</name>
    <name evidence="13" type="ORF">UXM345_LOCUS24316</name>
    <name evidence="6" type="ORF">WKI299_LOCUS2170</name>
    <name evidence="8" type="ORF">XDN619_LOCUS24531</name>
</gene>
<evidence type="ECO:0000313" key="6">
    <source>
        <dbReference type="EMBL" id="CAF1946278.1"/>
    </source>
</evidence>
<dbReference type="AlphaFoldDB" id="A0A815FWU8"/>
<dbReference type="EMBL" id="CAJOBI010001658">
    <property type="protein sequence ID" value="CAF3892957.1"/>
    <property type="molecule type" value="Genomic_DNA"/>
</dbReference>
<dbReference type="GO" id="GO:0016787">
    <property type="term" value="F:hydrolase activity"/>
    <property type="evidence" value="ECO:0007669"/>
    <property type="project" value="UniProtKB-KW"/>
</dbReference>
<dbReference type="EMBL" id="CAJNOW010006151">
    <property type="protein sequence ID" value="CAF1475859.1"/>
    <property type="molecule type" value="Genomic_DNA"/>
</dbReference>
<dbReference type="Proteomes" id="UP000663834">
    <property type="component" value="Unassembled WGS sequence"/>
</dbReference>
<accession>A0A815FWU8</accession>
<dbReference type="Proteomes" id="UP000676336">
    <property type="component" value="Unassembled WGS sequence"/>
</dbReference>
<dbReference type="CDD" id="cd01014">
    <property type="entry name" value="nicotinamidase_related"/>
    <property type="match status" value="1"/>
</dbReference>
<dbReference type="OrthoDB" id="245563at2759"/>
<dbReference type="EMBL" id="CAJOBF010004394">
    <property type="protein sequence ID" value="CAF4136555.1"/>
    <property type="molecule type" value="Genomic_DNA"/>
</dbReference>
<feature type="domain" description="Isochorismatase-like" evidence="3">
    <location>
        <begin position="38"/>
        <end position="180"/>
    </location>
</feature>
<dbReference type="PANTHER" id="PTHR43540">
    <property type="entry name" value="PEROXYUREIDOACRYLATE/UREIDOACRYLATE AMIDOHYDROLASE-RELATED"/>
    <property type="match status" value="1"/>
</dbReference>
<dbReference type="Pfam" id="PF00857">
    <property type="entry name" value="Isochorismatase"/>
    <property type="match status" value="1"/>
</dbReference>
<evidence type="ECO:0000313" key="12">
    <source>
        <dbReference type="EMBL" id="CAF4089205.1"/>
    </source>
</evidence>
<reference evidence="4" key="1">
    <citation type="submission" date="2021-02" db="EMBL/GenBank/DDBJ databases">
        <authorList>
            <person name="Nowell W R."/>
        </authorList>
    </citation>
    <scope>NUCLEOTIDE SEQUENCE</scope>
</reference>
<keyword evidence="2" id="KW-0378">Hydrolase</keyword>
<dbReference type="Proteomes" id="UP000663887">
    <property type="component" value="Unassembled WGS sequence"/>
</dbReference>
<dbReference type="Proteomes" id="UP000663866">
    <property type="component" value="Unassembled WGS sequence"/>
</dbReference>
<evidence type="ECO:0000313" key="8">
    <source>
        <dbReference type="EMBL" id="CAF2129801.1"/>
    </source>
</evidence>
<dbReference type="SUPFAM" id="SSF52499">
    <property type="entry name" value="Isochorismatase-like hydrolases"/>
    <property type="match status" value="1"/>
</dbReference>
<name>A0A815FWU8_9BILA</name>
<dbReference type="Gene3D" id="3.40.50.850">
    <property type="entry name" value="Isochorismatase-like"/>
    <property type="match status" value="1"/>
</dbReference>
<dbReference type="Proteomes" id="UP000663856">
    <property type="component" value="Unassembled WGS sequence"/>
</dbReference>
<evidence type="ECO:0000313" key="9">
    <source>
        <dbReference type="EMBL" id="CAF3827197.1"/>
    </source>
</evidence>
<protein>
    <recommendedName>
        <fullName evidence="3">Isochorismatase-like domain-containing protein</fullName>
    </recommendedName>
</protein>
<keyword evidence="15" id="KW-1185">Reference proteome</keyword>
<organism evidence="4 14">
    <name type="scientific">Rotaria magnacalcarata</name>
    <dbReference type="NCBI Taxonomy" id="392030"/>
    <lineage>
        <taxon>Eukaryota</taxon>
        <taxon>Metazoa</taxon>
        <taxon>Spiralia</taxon>
        <taxon>Gnathifera</taxon>
        <taxon>Rotifera</taxon>
        <taxon>Eurotatoria</taxon>
        <taxon>Bdelloidea</taxon>
        <taxon>Philodinida</taxon>
        <taxon>Philodinidae</taxon>
        <taxon>Rotaria</taxon>
    </lineage>
</organism>
<evidence type="ECO:0000313" key="15">
    <source>
        <dbReference type="Proteomes" id="UP000663866"/>
    </source>
</evidence>
<evidence type="ECO:0000313" key="11">
    <source>
        <dbReference type="EMBL" id="CAF3928730.1"/>
    </source>
</evidence>
<dbReference type="InterPro" id="IPR036380">
    <property type="entry name" value="Isochorismatase-like_sf"/>
</dbReference>
<dbReference type="Proteomes" id="UP000681720">
    <property type="component" value="Unassembled WGS sequence"/>
</dbReference>
<comment type="similarity">
    <text evidence="1">Belongs to the isochorismatase family.</text>
</comment>
<dbReference type="EMBL" id="CAJOBH010002905">
    <property type="protein sequence ID" value="CAF3928730.1"/>
    <property type="molecule type" value="Genomic_DNA"/>
</dbReference>
<evidence type="ECO:0000313" key="7">
    <source>
        <dbReference type="EMBL" id="CAF2083639.1"/>
    </source>
</evidence>
<dbReference type="Proteomes" id="UP000663842">
    <property type="component" value="Unassembled WGS sequence"/>
</dbReference>
<dbReference type="PANTHER" id="PTHR43540:SF1">
    <property type="entry name" value="ISOCHORISMATASE HYDROLASE"/>
    <property type="match status" value="1"/>
</dbReference>
<dbReference type="EMBL" id="CAJNRG010011140">
    <property type="protein sequence ID" value="CAF2129801.1"/>
    <property type="molecule type" value="Genomic_DNA"/>
</dbReference>
<dbReference type="EMBL" id="CAJOBG010003969">
    <property type="protein sequence ID" value="CAF4089205.1"/>
    <property type="molecule type" value="Genomic_DNA"/>
</dbReference>
<dbReference type="EMBL" id="CAJNOV010008687">
    <property type="protein sequence ID" value="CAF1330972.1"/>
    <property type="molecule type" value="Genomic_DNA"/>
</dbReference>
<evidence type="ECO:0000259" key="3">
    <source>
        <dbReference type="Pfam" id="PF00857"/>
    </source>
</evidence>
<dbReference type="Proteomes" id="UP000681967">
    <property type="component" value="Unassembled WGS sequence"/>
</dbReference>
<dbReference type="EMBL" id="CAJNRF010000182">
    <property type="protein sequence ID" value="CAF1946278.1"/>
    <property type="molecule type" value="Genomic_DNA"/>
</dbReference>
<evidence type="ECO:0000313" key="4">
    <source>
        <dbReference type="EMBL" id="CAF1330972.1"/>
    </source>
</evidence>
<sequence>MVDQPQLHRSAEIEDLAHLTPEDINKPLVNKQQKTKQALIVVDIQNDYFPGGKWVLSGMDAAADNAAQLIAAARASDDLVVHIRHEFPTSDAPFFALGSTGVQIHTKVQNREDEHVIVKNHINSFRETKLKEILDRNEICDVVICGAMSHMCIDGITRAAHDFGYNCIVIHDACASRDLEFNGIQVPAEHVHAAFMAALGFAYAKTISTNEFLKNKKTQD</sequence>
<evidence type="ECO:0000256" key="1">
    <source>
        <dbReference type="ARBA" id="ARBA00006336"/>
    </source>
</evidence>
<evidence type="ECO:0000313" key="10">
    <source>
        <dbReference type="EMBL" id="CAF3892957.1"/>
    </source>
</evidence>
<proteinExistence type="inferred from homology"/>
<dbReference type="EMBL" id="CAJNRE010009621">
    <property type="protein sequence ID" value="CAF2083639.1"/>
    <property type="molecule type" value="Genomic_DNA"/>
</dbReference>
<comment type="caution">
    <text evidence="4">The sequence shown here is derived from an EMBL/GenBank/DDBJ whole genome shotgun (WGS) entry which is preliminary data.</text>
</comment>
<evidence type="ECO:0000313" key="5">
    <source>
        <dbReference type="EMBL" id="CAF1475859.1"/>
    </source>
</evidence>
<evidence type="ECO:0000256" key="2">
    <source>
        <dbReference type="ARBA" id="ARBA00022801"/>
    </source>
</evidence>
<dbReference type="InterPro" id="IPR050272">
    <property type="entry name" value="Isochorismatase-like_hydrls"/>
</dbReference>
<dbReference type="EMBL" id="CAJOBJ010000506">
    <property type="protein sequence ID" value="CAF3827197.1"/>
    <property type="molecule type" value="Genomic_DNA"/>
</dbReference>
<dbReference type="Proteomes" id="UP000663855">
    <property type="component" value="Unassembled WGS sequence"/>
</dbReference>
<evidence type="ECO:0000313" key="13">
    <source>
        <dbReference type="EMBL" id="CAF4136555.1"/>
    </source>
</evidence>